<evidence type="ECO:0000313" key="2">
    <source>
        <dbReference type="Proteomes" id="UP001365405"/>
    </source>
</evidence>
<dbReference type="Proteomes" id="UP001365405">
    <property type="component" value="Unassembled WGS sequence"/>
</dbReference>
<dbReference type="RefSeq" id="WP_341409458.1">
    <property type="nucleotide sequence ID" value="NZ_JBBUTH010000003.1"/>
</dbReference>
<comment type="caution">
    <text evidence="1">The sequence shown here is derived from an EMBL/GenBank/DDBJ whole genome shotgun (WGS) entry which is preliminary data.</text>
</comment>
<dbReference type="Pfam" id="PF14375">
    <property type="entry name" value="Cys_rich_CWC"/>
    <property type="match status" value="1"/>
</dbReference>
<sequence>MTTPGAPQPDGPGANPATDRCPRCGGGFQCGMQGPAPCPCTTVQLTPALQAALRARYTGCLCLACLQALAAGAAP</sequence>
<gene>
    <name evidence="1" type="ORF">AACH10_05990</name>
</gene>
<keyword evidence="2" id="KW-1185">Reference proteome</keyword>
<accession>A0ABU9CD20</accession>
<organism evidence="1 2">
    <name type="scientific">Pseudaquabacterium inlustre</name>
    <dbReference type="NCBI Taxonomy" id="2984192"/>
    <lineage>
        <taxon>Bacteria</taxon>
        <taxon>Pseudomonadati</taxon>
        <taxon>Pseudomonadota</taxon>
        <taxon>Betaproteobacteria</taxon>
        <taxon>Burkholderiales</taxon>
        <taxon>Sphaerotilaceae</taxon>
        <taxon>Pseudaquabacterium</taxon>
    </lineage>
</organism>
<dbReference type="EMBL" id="JBBUTH010000003">
    <property type="protein sequence ID" value="MEK8049779.1"/>
    <property type="molecule type" value="Genomic_DNA"/>
</dbReference>
<reference evidence="1 2" key="1">
    <citation type="submission" date="2024-04" db="EMBL/GenBank/DDBJ databases">
        <title>Novel species of the genus Ideonella isolated from streams.</title>
        <authorList>
            <person name="Lu H."/>
        </authorList>
    </citation>
    <scope>NUCLEOTIDE SEQUENCE [LARGE SCALE GENOMIC DNA]</scope>
    <source>
        <strain evidence="1 2">DXS22W</strain>
    </source>
</reference>
<dbReference type="InterPro" id="IPR032720">
    <property type="entry name" value="Cys_rich_CWC"/>
</dbReference>
<evidence type="ECO:0000313" key="1">
    <source>
        <dbReference type="EMBL" id="MEK8049779.1"/>
    </source>
</evidence>
<protein>
    <submittedName>
        <fullName evidence="1">Cysteine-rich CWC family protein</fullName>
    </submittedName>
</protein>
<name>A0ABU9CD20_9BURK</name>
<proteinExistence type="predicted"/>